<protein>
    <submittedName>
        <fullName evidence="1">Uncharacterized protein</fullName>
    </submittedName>
</protein>
<sequence length="710" mass="78056">MTDDRIIGAGATREDDAADASIRPKRLADYLGQVPVREQMEIYIQAAKGRGDALDHVLIFGPPGLGKTTLSHVIANELGVALRVTSGPVIEKAGDLAALLTNLQPHDVLFIDEIHRLSPVVEEVLYPAMEDFQIDIMIGEGPAARSIKIDLPPFTLIGATTRAGLLTAPLRDRFGIVQRLEFYSVEELTRIVRRSAAILAIDCTADGAGEIARRARGTPRIANRLLRRVRDYAQVKAGGHIDEAVAQAAMQMLKVDPEGFDELDRRLLKTMVDYFDGGPVGIESLAAALSEERGTLEDVVEPYLIQQGFLVRTARGRMATHKAYRHMGLKPKNPPQDLFAEVPDVDTDAGGVVYHARYVAFMERARTEWMRALGYGQERMRAEHGMVFAVRSMQMDFIKPARLDDTLQVSARLVQLKKASMVFDQQILRDGELLLSAQVRIAALEAASFRPRGMDEAVLAATVTEALPADVSNAATQTLAQATTGGGINYLELMAKASLPVKIIVLLLLVGSFVSWVIIFRKARVFKQATREADEFENRFWSGADLGKLYSSATDRSRNVGGLEAIFEAGFREYTRLRDKRRLDGRAQLEGAQRAMRTTYTREVDQLERNLELLANIGSTAPYVGLVGTVFGIMVTMHDMISSGAQAGIAAVAPGISEALFATAIGLFVAIPAVWAYNRFTTRVERMSVRFETFAEEFSSILQRQSAGDE</sequence>
<comment type="caution">
    <text evidence="1">The sequence shown here is derived from an EMBL/GenBank/DDBJ whole genome shotgun (WGS) entry which is preliminary data.</text>
</comment>
<reference evidence="1" key="1">
    <citation type="submission" date="2022-10" db="EMBL/GenBank/DDBJ databases">
        <title>Culturing micro-colonial fungi from biological soil crusts in the Mojave desert and describing Neophaeococcomyces mojavensis, and introducing the new genera and species Taxawa tesnikishii.</title>
        <authorList>
            <person name="Kurbessoian T."/>
            <person name="Stajich J.E."/>
        </authorList>
    </citation>
    <scope>NUCLEOTIDE SEQUENCE</scope>
    <source>
        <strain evidence="1">JES_112</strain>
    </source>
</reference>
<gene>
    <name evidence="1" type="ORF">H2198_008955</name>
</gene>
<keyword evidence="2" id="KW-1185">Reference proteome</keyword>
<name>A0ACC2ZVS3_9EURO</name>
<accession>A0ACC2ZVS3</accession>
<proteinExistence type="predicted"/>
<dbReference type="Proteomes" id="UP001172386">
    <property type="component" value="Unassembled WGS sequence"/>
</dbReference>
<dbReference type="EMBL" id="JAPDRQ010000236">
    <property type="protein sequence ID" value="KAJ9651776.1"/>
    <property type="molecule type" value="Genomic_DNA"/>
</dbReference>
<organism evidence="1 2">
    <name type="scientific">Neophaeococcomyces mojaviensis</name>
    <dbReference type="NCBI Taxonomy" id="3383035"/>
    <lineage>
        <taxon>Eukaryota</taxon>
        <taxon>Fungi</taxon>
        <taxon>Dikarya</taxon>
        <taxon>Ascomycota</taxon>
        <taxon>Pezizomycotina</taxon>
        <taxon>Eurotiomycetes</taxon>
        <taxon>Chaetothyriomycetidae</taxon>
        <taxon>Chaetothyriales</taxon>
        <taxon>Chaetothyriales incertae sedis</taxon>
        <taxon>Neophaeococcomyces</taxon>
    </lineage>
</organism>
<evidence type="ECO:0000313" key="2">
    <source>
        <dbReference type="Proteomes" id="UP001172386"/>
    </source>
</evidence>
<evidence type="ECO:0000313" key="1">
    <source>
        <dbReference type="EMBL" id="KAJ9651776.1"/>
    </source>
</evidence>